<evidence type="ECO:0000313" key="1">
    <source>
        <dbReference type="EMBL" id="SVA66541.1"/>
    </source>
</evidence>
<evidence type="ECO:0008006" key="2">
    <source>
        <dbReference type="Google" id="ProtNLM"/>
    </source>
</evidence>
<accession>A0A381XQ59</accession>
<protein>
    <recommendedName>
        <fullName evidence="2">Alpha/beta hydrolase</fullName>
    </recommendedName>
</protein>
<dbReference type="InterPro" id="IPR029058">
    <property type="entry name" value="AB_hydrolase_fold"/>
</dbReference>
<reference evidence="1" key="1">
    <citation type="submission" date="2018-05" db="EMBL/GenBank/DDBJ databases">
        <authorList>
            <person name="Lanie J.A."/>
            <person name="Ng W.-L."/>
            <person name="Kazmierczak K.M."/>
            <person name="Andrzejewski T.M."/>
            <person name="Davidsen T.M."/>
            <person name="Wayne K.J."/>
            <person name="Tettelin H."/>
            <person name="Glass J.I."/>
            <person name="Rusch D."/>
            <person name="Podicherti R."/>
            <person name="Tsui H.-C.T."/>
            <person name="Winkler M.E."/>
        </authorList>
    </citation>
    <scope>NUCLEOTIDE SEQUENCE</scope>
</reference>
<feature type="non-terminal residue" evidence="1">
    <location>
        <position position="115"/>
    </location>
</feature>
<dbReference type="SUPFAM" id="SSF53474">
    <property type="entry name" value="alpha/beta-Hydrolases"/>
    <property type="match status" value="1"/>
</dbReference>
<sequence length="115" mass="12411">MPLHLRVLYLSLLLLGAAAAADAQNQNILPPVPTPTDVKPGSITCDECPYPYPSTYLDISVYNQDVRISYMDVGPTSTVNGHTVLLLHGNNFGGFYFKALIDGMTAAGFRVIVPD</sequence>
<dbReference type="EMBL" id="UINC01015880">
    <property type="protein sequence ID" value="SVA66541.1"/>
    <property type="molecule type" value="Genomic_DNA"/>
</dbReference>
<name>A0A381XQ59_9ZZZZ</name>
<dbReference type="Gene3D" id="3.40.50.1820">
    <property type="entry name" value="alpha/beta hydrolase"/>
    <property type="match status" value="1"/>
</dbReference>
<dbReference type="AlphaFoldDB" id="A0A381XQ59"/>
<organism evidence="1">
    <name type="scientific">marine metagenome</name>
    <dbReference type="NCBI Taxonomy" id="408172"/>
    <lineage>
        <taxon>unclassified sequences</taxon>
        <taxon>metagenomes</taxon>
        <taxon>ecological metagenomes</taxon>
    </lineage>
</organism>
<gene>
    <name evidence="1" type="ORF">METZ01_LOCUS119395</name>
</gene>
<proteinExistence type="predicted"/>